<dbReference type="EMBL" id="ML178828">
    <property type="protein sequence ID" value="TFL00630.1"/>
    <property type="molecule type" value="Genomic_DNA"/>
</dbReference>
<comment type="similarity">
    <text evidence="1 2">Belongs to the glycosyl hydrolase 12 (cellulase H) family.</text>
</comment>
<protein>
    <submittedName>
        <fullName evidence="4">Mixed-linked glucanase</fullName>
    </submittedName>
</protein>
<organism evidence="4 5">
    <name type="scientific">Pterulicium gracile</name>
    <dbReference type="NCBI Taxonomy" id="1884261"/>
    <lineage>
        <taxon>Eukaryota</taxon>
        <taxon>Fungi</taxon>
        <taxon>Dikarya</taxon>
        <taxon>Basidiomycota</taxon>
        <taxon>Agaricomycotina</taxon>
        <taxon>Agaricomycetes</taxon>
        <taxon>Agaricomycetidae</taxon>
        <taxon>Agaricales</taxon>
        <taxon>Pleurotineae</taxon>
        <taxon>Pterulaceae</taxon>
        <taxon>Pterulicium</taxon>
    </lineage>
</organism>
<evidence type="ECO:0000313" key="5">
    <source>
        <dbReference type="Proteomes" id="UP000305067"/>
    </source>
</evidence>
<keyword evidence="2" id="KW-0624">Polysaccharide degradation</keyword>
<dbReference type="GO" id="GO:0000272">
    <property type="term" value="P:polysaccharide catabolic process"/>
    <property type="evidence" value="ECO:0007669"/>
    <property type="project" value="UniProtKB-KW"/>
</dbReference>
<dbReference type="InterPro" id="IPR013319">
    <property type="entry name" value="GH11/12"/>
</dbReference>
<dbReference type="AlphaFoldDB" id="A0A5C3QHM7"/>
<dbReference type="GO" id="GO:0008810">
    <property type="term" value="F:cellulase activity"/>
    <property type="evidence" value="ECO:0007669"/>
    <property type="project" value="InterPro"/>
</dbReference>
<dbReference type="Pfam" id="PF01670">
    <property type="entry name" value="Glyco_hydro_12"/>
    <property type="match status" value="1"/>
</dbReference>
<name>A0A5C3QHM7_9AGAR</name>
<feature type="chain" id="PRO_5023074363" evidence="3">
    <location>
        <begin position="21"/>
        <end position="271"/>
    </location>
</feature>
<feature type="signal peptide" evidence="3">
    <location>
        <begin position="1"/>
        <end position="20"/>
    </location>
</feature>
<dbReference type="InterPro" id="IPR013320">
    <property type="entry name" value="ConA-like_dom_sf"/>
</dbReference>
<reference evidence="4 5" key="1">
    <citation type="journal article" date="2019" name="Nat. Ecol. Evol.">
        <title>Megaphylogeny resolves global patterns of mushroom evolution.</title>
        <authorList>
            <person name="Varga T."/>
            <person name="Krizsan K."/>
            <person name="Foldi C."/>
            <person name="Dima B."/>
            <person name="Sanchez-Garcia M."/>
            <person name="Sanchez-Ramirez S."/>
            <person name="Szollosi G.J."/>
            <person name="Szarkandi J.G."/>
            <person name="Papp V."/>
            <person name="Albert L."/>
            <person name="Andreopoulos W."/>
            <person name="Angelini C."/>
            <person name="Antonin V."/>
            <person name="Barry K.W."/>
            <person name="Bougher N.L."/>
            <person name="Buchanan P."/>
            <person name="Buyck B."/>
            <person name="Bense V."/>
            <person name="Catcheside P."/>
            <person name="Chovatia M."/>
            <person name="Cooper J."/>
            <person name="Damon W."/>
            <person name="Desjardin D."/>
            <person name="Finy P."/>
            <person name="Geml J."/>
            <person name="Haridas S."/>
            <person name="Hughes K."/>
            <person name="Justo A."/>
            <person name="Karasinski D."/>
            <person name="Kautmanova I."/>
            <person name="Kiss B."/>
            <person name="Kocsube S."/>
            <person name="Kotiranta H."/>
            <person name="LaButti K.M."/>
            <person name="Lechner B.E."/>
            <person name="Liimatainen K."/>
            <person name="Lipzen A."/>
            <person name="Lukacs Z."/>
            <person name="Mihaltcheva S."/>
            <person name="Morgado L.N."/>
            <person name="Niskanen T."/>
            <person name="Noordeloos M.E."/>
            <person name="Ohm R.A."/>
            <person name="Ortiz-Santana B."/>
            <person name="Ovrebo C."/>
            <person name="Racz N."/>
            <person name="Riley R."/>
            <person name="Savchenko A."/>
            <person name="Shiryaev A."/>
            <person name="Soop K."/>
            <person name="Spirin V."/>
            <person name="Szebenyi C."/>
            <person name="Tomsovsky M."/>
            <person name="Tulloss R.E."/>
            <person name="Uehling J."/>
            <person name="Grigoriev I.V."/>
            <person name="Vagvolgyi C."/>
            <person name="Papp T."/>
            <person name="Martin F.M."/>
            <person name="Miettinen O."/>
            <person name="Hibbett D.S."/>
            <person name="Nagy L.G."/>
        </authorList>
    </citation>
    <scope>NUCLEOTIDE SEQUENCE [LARGE SCALE GENOMIC DNA]</scope>
    <source>
        <strain evidence="4 5">CBS 309.79</strain>
    </source>
</reference>
<dbReference type="OrthoDB" id="89349at2759"/>
<dbReference type="SUPFAM" id="SSF49899">
    <property type="entry name" value="Concanavalin A-like lectins/glucanases"/>
    <property type="match status" value="1"/>
</dbReference>
<evidence type="ECO:0000313" key="4">
    <source>
        <dbReference type="EMBL" id="TFL00630.1"/>
    </source>
</evidence>
<dbReference type="InterPro" id="IPR002594">
    <property type="entry name" value="GH12"/>
</dbReference>
<evidence type="ECO:0000256" key="3">
    <source>
        <dbReference type="SAM" id="SignalP"/>
    </source>
</evidence>
<evidence type="ECO:0000256" key="2">
    <source>
        <dbReference type="RuleBase" id="RU361163"/>
    </source>
</evidence>
<dbReference type="Gene3D" id="2.60.120.180">
    <property type="match status" value="1"/>
</dbReference>
<dbReference type="Proteomes" id="UP000305067">
    <property type="component" value="Unassembled WGS sequence"/>
</dbReference>
<sequence>MQFLPSLLALTALAVGSTSAATIAHTNTNVTTVNDAEGALSARAPVTLCDQYAYHKEGGYEFNNNIWNRDAATSGWQCTHYYAPSASGVSWFAEWEWWGAEQAVKSYPYANRVFNRRLVSQIGSLPTKAIWNYDNTNIRANVAYDIFTHSNINAGSSHGEYELMIWLGNYGGAWPISESPTGTPLETVTIAGYRFHLHRGWNRDMRVYSFVTAQGAITTFEADVMHFFRHLTSRYGFPAHTQNMLIYQFGTEPFYGSKTRFTVSHFEANVY</sequence>
<keyword evidence="2" id="KW-0119">Carbohydrate metabolism</keyword>
<proteinExistence type="inferred from homology"/>
<gene>
    <name evidence="4" type="ORF">BDV98DRAFT_569329</name>
</gene>
<dbReference type="STRING" id="1884261.A0A5C3QHM7"/>
<keyword evidence="2" id="KW-0378">Hydrolase</keyword>
<accession>A0A5C3QHM7</accession>
<keyword evidence="5" id="KW-1185">Reference proteome</keyword>
<evidence type="ECO:0000256" key="1">
    <source>
        <dbReference type="ARBA" id="ARBA00005519"/>
    </source>
</evidence>
<dbReference type="PANTHER" id="PTHR34002:SF10">
    <property type="entry name" value="PUTATIVE-RELATED"/>
    <property type="match status" value="1"/>
</dbReference>
<keyword evidence="2" id="KW-0326">Glycosidase</keyword>
<keyword evidence="3" id="KW-0732">Signal</keyword>
<dbReference type="PANTHER" id="PTHR34002">
    <property type="entry name" value="BLR1656 PROTEIN"/>
    <property type="match status" value="1"/>
</dbReference>